<proteinExistence type="predicted"/>
<keyword evidence="1" id="KW-0175">Coiled coil</keyword>
<feature type="coiled-coil region" evidence="1">
    <location>
        <begin position="9"/>
        <end position="36"/>
    </location>
</feature>
<evidence type="ECO:0000256" key="1">
    <source>
        <dbReference type="SAM" id="Coils"/>
    </source>
</evidence>
<dbReference type="HOGENOM" id="CLU_018544_12_0_1"/>
<dbReference type="OrthoDB" id="3365698at2759"/>
<dbReference type="EMBL" id="KN831797">
    <property type="protein sequence ID" value="KIM37498.1"/>
    <property type="molecule type" value="Genomic_DNA"/>
</dbReference>
<evidence type="ECO:0000313" key="2">
    <source>
        <dbReference type="EMBL" id="KIM37498.1"/>
    </source>
</evidence>
<dbReference type="SUPFAM" id="SSF52047">
    <property type="entry name" value="RNI-like"/>
    <property type="match status" value="1"/>
</dbReference>
<reference evidence="2 3" key="1">
    <citation type="submission" date="2014-04" db="EMBL/GenBank/DDBJ databases">
        <authorList>
            <consortium name="DOE Joint Genome Institute"/>
            <person name="Kuo A."/>
            <person name="Gay G."/>
            <person name="Dore J."/>
            <person name="Kohler A."/>
            <person name="Nagy L.G."/>
            <person name="Floudas D."/>
            <person name="Copeland A."/>
            <person name="Barry K.W."/>
            <person name="Cichocki N."/>
            <person name="Veneault-Fourrey C."/>
            <person name="LaButti K."/>
            <person name="Lindquist E.A."/>
            <person name="Lipzen A."/>
            <person name="Lundell T."/>
            <person name="Morin E."/>
            <person name="Murat C."/>
            <person name="Sun H."/>
            <person name="Tunlid A."/>
            <person name="Henrissat B."/>
            <person name="Grigoriev I.V."/>
            <person name="Hibbett D.S."/>
            <person name="Martin F."/>
            <person name="Nordberg H.P."/>
            <person name="Cantor M.N."/>
            <person name="Hua S.X."/>
        </authorList>
    </citation>
    <scope>NUCLEOTIDE SEQUENCE [LARGE SCALE GENOMIC DNA]</scope>
    <source>
        <strain evidence="3">h7</strain>
    </source>
</reference>
<dbReference type="Proteomes" id="UP000053424">
    <property type="component" value="Unassembled WGS sequence"/>
</dbReference>
<dbReference type="Gene3D" id="1.20.1280.50">
    <property type="match status" value="1"/>
</dbReference>
<gene>
    <name evidence="2" type="ORF">M413DRAFT_423412</name>
</gene>
<protein>
    <submittedName>
        <fullName evidence="2">Uncharacterized protein</fullName>
    </submittedName>
</protein>
<sequence>MGTPDAKEADHVRKLLEQEERTIGALKQNILETENTLQALAGMHATIEERIHSYRRCLSFSSRKRLPPEIVQEIFHHCMAFNYPDESPLPSTAPLLLTQICSAWRKIALNTPELWSNVVLEFIGLSDARLQAVQELAKLWIERCGSRLYTIKLTTHLPQGFQMANPLSDLLRLKPATISALDLELPAEHLKYFNDHPLEMQFENLESINVIPVEPKGRVPSVWFHTTPIFESAPKLKRVQLEFSTNIYELSELRFPWSQLTHLVIDSVNGWCPSDMFSVFKQCQMLQTCDISIERQGVEFEDVYHPHLTKLNLKLPNFVLFDNLNLPALKSLCVYSTLPLHSTSIIPLISFHRRCNPKLEKLTLGGTHPIDEVLSLLQVISGPLRELSLSFRESIPGTTAIRYLTIPRGTDSPVFPALERLWLGISTIMSFQSLPWLFREPAVQTNLIVGSFTRTTANFWAAIVTSRRRFIAKGYRRARIVCLSVALALKHGARELLQIRGRPLGS</sequence>
<evidence type="ECO:0000313" key="3">
    <source>
        <dbReference type="Proteomes" id="UP000053424"/>
    </source>
</evidence>
<dbReference type="Gene3D" id="3.80.10.10">
    <property type="entry name" value="Ribonuclease Inhibitor"/>
    <property type="match status" value="1"/>
</dbReference>
<dbReference type="InterPro" id="IPR032675">
    <property type="entry name" value="LRR_dom_sf"/>
</dbReference>
<dbReference type="STRING" id="686832.A0A0C2XI20"/>
<keyword evidence="3" id="KW-1185">Reference proteome</keyword>
<dbReference type="AlphaFoldDB" id="A0A0C2XI20"/>
<accession>A0A0C2XI20</accession>
<reference evidence="3" key="2">
    <citation type="submission" date="2015-01" db="EMBL/GenBank/DDBJ databases">
        <title>Evolutionary Origins and Diversification of the Mycorrhizal Mutualists.</title>
        <authorList>
            <consortium name="DOE Joint Genome Institute"/>
            <consortium name="Mycorrhizal Genomics Consortium"/>
            <person name="Kohler A."/>
            <person name="Kuo A."/>
            <person name="Nagy L.G."/>
            <person name="Floudas D."/>
            <person name="Copeland A."/>
            <person name="Barry K.W."/>
            <person name="Cichocki N."/>
            <person name="Veneault-Fourrey C."/>
            <person name="LaButti K."/>
            <person name="Lindquist E.A."/>
            <person name="Lipzen A."/>
            <person name="Lundell T."/>
            <person name="Morin E."/>
            <person name="Murat C."/>
            <person name="Riley R."/>
            <person name="Ohm R."/>
            <person name="Sun H."/>
            <person name="Tunlid A."/>
            <person name="Henrissat B."/>
            <person name="Grigoriev I.V."/>
            <person name="Hibbett D.S."/>
            <person name="Martin F."/>
        </authorList>
    </citation>
    <scope>NUCLEOTIDE SEQUENCE [LARGE SCALE GENOMIC DNA]</scope>
    <source>
        <strain evidence="3">h7</strain>
    </source>
</reference>
<name>A0A0C2XI20_HEBCY</name>
<organism evidence="2 3">
    <name type="scientific">Hebeloma cylindrosporum</name>
    <dbReference type="NCBI Taxonomy" id="76867"/>
    <lineage>
        <taxon>Eukaryota</taxon>
        <taxon>Fungi</taxon>
        <taxon>Dikarya</taxon>
        <taxon>Basidiomycota</taxon>
        <taxon>Agaricomycotina</taxon>
        <taxon>Agaricomycetes</taxon>
        <taxon>Agaricomycetidae</taxon>
        <taxon>Agaricales</taxon>
        <taxon>Agaricineae</taxon>
        <taxon>Hymenogastraceae</taxon>
        <taxon>Hebeloma</taxon>
    </lineage>
</organism>